<dbReference type="Proteomes" id="UP000319210">
    <property type="component" value="Unassembled WGS sequence"/>
</dbReference>
<dbReference type="EMBL" id="BJMM01000039">
    <property type="protein sequence ID" value="GEB52916.1"/>
    <property type="molecule type" value="Genomic_DNA"/>
</dbReference>
<gene>
    <name evidence="2" type="ORF">SCA03_54670</name>
</gene>
<comment type="caution">
    <text evidence="2">The sequence shown here is derived from an EMBL/GenBank/DDBJ whole genome shotgun (WGS) entry which is preliminary data.</text>
</comment>
<sequence length="77" mass="8933">MRTMSGRVTLIPARCPKAREAIMAKNKKQDRRRAQEQSRTADEQTQQREQARNDTAERTPSPADVARKGRERRFGHN</sequence>
<name>A0A4Y3R5F0_STRCI</name>
<organism evidence="2 3">
    <name type="scientific">Streptomyces cacaoi</name>
    <dbReference type="NCBI Taxonomy" id="1898"/>
    <lineage>
        <taxon>Bacteria</taxon>
        <taxon>Bacillati</taxon>
        <taxon>Actinomycetota</taxon>
        <taxon>Actinomycetes</taxon>
        <taxon>Kitasatosporales</taxon>
        <taxon>Streptomycetaceae</taxon>
        <taxon>Streptomyces</taxon>
    </lineage>
</organism>
<proteinExistence type="predicted"/>
<feature type="compositionally biased region" description="Basic and acidic residues" evidence="1">
    <location>
        <begin position="32"/>
        <end position="57"/>
    </location>
</feature>
<accession>A0A4Y3R5F0</accession>
<protein>
    <submittedName>
        <fullName evidence="2">Uncharacterized protein</fullName>
    </submittedName>
</protein>
<feature type="region of interest" description="Disordered" evidence="1">
    <location>
        <begin position="1"/>
        <end position="77"/>
    </location>
</feature>
<evidence type="ECO:0000256" key="1">
    <source>
        <dbReference type="SAM" id="MobiDB-lite"/>
    </source>
</evidence>
<reference evidence="2 3" key="1">
    <citation type="submission" date="2019-06" db="EMBL/GenBank/DDBJ databases">
        <title>Whole genome shotgun sequence of Streptomyces cacaoi subsp. cacaoi NBRC 12748.</title>
        <authorList>
            <person name="Hosoyama A."/>
            <person name="Uohara A."/>
            <person name="Ohji S."/>
            <person name="Ichikawa N."/>
        </authorList>
    </citation>
    <scope>NUCLEOTIDE SEQUENCE [LARGE SCALE GENOMIC DNA]</scope>
    <source>
        <strain evidence="2 3">NBRC 12748</strain>
    </source>
</reference>
<keyword evidence="3" id="KW-1185">Reference proteome</keyword>
<evidence type="ECO:0000313" key="2">
    <source>
        <dbReference type="EMBL" id="GEB52916.1"/>
    </source>
</evidence>
<evidence type="ECO:0000313" key="3">
    <source>
        <dbReference type="Proteomes" id="UP000319210"/>
    </source>
</evidence>
<feature type="compositionally biased region" description="Basic and acidic residues" evidence="1">
    <location>
        <begin position="65"/>
        <end position="77"/>
    </location>
</feature>
<dbReference type="AlphaFoldDB" id="A0A4Y3R5F0"/>